<dbReference type="OrthoDB" id="9800600at2"/>
<dbReference type="Pfam" id="PF08327">
    <property type="entry name" value="AHSA1"/>
    <property type="match status" value="1"/>
</dbReference>
<dbReference type="CDD" id="cd08899">
    <property type="entry name" value="SRPBCC_CalC_Aha1-like_6"/>
    <property type="match status" value="1"/>
</dbReference>
<comment type="similarity">
    <text evidence="1">Belongs to the AHA1 family.</text>
</comment>
<accession>A0A0C6P1P5</accession>
<dbReference type="AlphaFoldDB" id="A0A0C6P1P5"/>
<evidence type="ECO:0000256" key="1">
    <source>
        <dbReference type="ARBA" id="ARBA00006817"/>
    </source>
</evidence>
<sequence>MTSPSSASPDGHGARLDAQSIRFERLLSGPIERVWAWLADADKRARWLAGGELPRQPGQTFELHFNHAALTAETAPARYAQYDRPIVARHTLLRCEPPRVLALTWGGGAGEAPSEVLFELSEAGEQVRLVLTHTRLADRAAMLDVAGGWHAHLAVLAGKLAGQAPPPFWTTLAQAEQDYEQRL</sequence>
<name>A0A0C6P1P5_BORBO</name>
<proteinExistence type="inferred from homology"/>
<evidence type="ECO:0000313" key="4">
    <source>
        <dbReference type="Proteomes" id="UP000007564"/>
    </source>
</evidence>
<evidence type="ECO:0000313" key="3">
    <source>
        <dbReference type="EMBL" id="CCJ52144.1"/>
    </source>
</evidence>
<feature type="domain" description="Activator of Hsp90 ATPase homologue 1/2-like C-terminal" evidence="2">
    <location>
        <begin position="30"/>
        <end position="157"/>
    </location>
</feature>
<dbReference type="KEGG" id="bbh:BN112_0226"/>
<dbReference type="Gene3D" id="3.30.530.20">
    <property type="match status" value="1"/>
</dbReference>
<dbReference type="EMBL" id="HE965806">
    <property type="protein sequence ID" value="CCJ52144.1"/>
    <property type="molecule type" value="Genomic_DNA"/>
</dbReference>
<dbReference type="RefSeq" id="WP_015063685.1">
    <property type="nucleotide sequence ID" value="NC_019382.1"/>
</dbReference>
<gene>
    <name evidence="3" type="ORF">BN112_0226</name>
</gene>
<dbReference type="Proteomes" id="UP000007564">
    <property type="component" value="Chromosome"/>
</dbReference>
<dbReference type="HOGENOM" id="CLU_108923_3_2_4"/>
<dbReference type="InterPro" id="IPR023393">
    <property type="entry name" value="START-like_dom_sf"/>
</dbReference>
<dbReference type="InterPro" id="IPR013538">
    <property type="entry name" value="ASHA1/2-like_C"/>
</dbReference>
<dbReference type="SUPFAM" id="SSF55961">
    <property type="entry name" value="Bet v1-like"/>
    <property type="match status" value="1"/>
</dbReference>
<organism evidence="3 4">
    <name type="scientific">Bordetella bronchiseptica 253</name>
    <dbReference type="NCBI Taxonomy" id="568707"/>
    <lineage>
        <taxon>Bacteria</taxon>
        <taxon>Pseudomonadati</taxon>
        <taxon>Pseudomonadota</taxon>
        <taxon>Betaproteobacteria</taxon>
        <taxon>Burkholderiales</taxon>
        <taxon>Alcaligenaceae</taxon>
        <taxon>Bordetella</taxon>
    </lineage>
</organism>
<protein>
    <recommendedName>
        <fullName evidence="2">Activator of Hsp90 ATPase homologue 1/2-like C-terminal domain-containing protein</fullName>
    </recommendedName>
</protein>
<reference evidence="3 4" key="1">
    <citation type="journal article" date="2012" name="BMC Genomics">
        <title>Comparative genomics of the classical Bordetella subspecies: the evolution and exchange of virulence-associated diversity amongst closely related pathogens.</title>
        <authorList>
            <person name="Park J."/>
            <person name="Zhang Y."/>
            <person name="Buboltz A.M."/>
            <person name="Zhang X."/>
            <person name="Schuster S.C."/>
            <person name="Ahuja U."/>
            <person name="Liu M."/>
            <person name="Miller J.F."/>
            <person name="Sebaihia M."/>
            <person name="Bentley S.D."/>
            <person name="Parkhill J."/>
            <person name="Harvill E.T."/>
        </authorList>
    </citation>
    <scope>NUCLEOTIDE SEQUENCE [LARGE SCALE GENOMIC DNA]</scope>
    <source>
        <strain evidence="3 4">253</strain>
    </source>
</reference>
<evidence type="ECO:0000259" key="2">
    <source>
        <dbReference type="Pfam" id="PF08327"/>
    </source>
</evidence>